<evidence type="ECO:0000313" key="3">
    <source>
        <dbReference type="Proteomes" id="UP000815677"/>
    </source>
</evidence>
<dbReference type="Proteomes" id="UP000815677">
    <property type="component" value="Unassembled WGS sequence"/>
</dbReference>
<feature type="compositionally biased region" description="Low complexity" evidence="1">
    <location>
        <begin position="118"/>
        <end position="130"/>
    </location>
</feature>
<feature type="region of interest" description="Disordered" evidence="1">
    <location>
        <begin position="179"/>
        <end position="209"/>
    </location>
</feature>
<evidence type="ECO:0000256" key="1">
    <source>
        <dbReference type="SAM" id="MobiDB-lite"/>
    </source>
</evidence>
<protein>
    <submittedName>
        <fullName evidence="2">Uncharacterized protein</fullName>
    </submittedName>
</protein>
<keyword evidence="3" id="KW-1185">Reference proteome</keyword>
<organism evidence="2 3">
    <name type="scientific">Mycena chlorophos</name>
    <name type="common">Agaric fungus</name>
    <name type="synonym">Agaricus chlorophos</name>
    <dbReference type="NCBI Taxonomy" id="658473"/>
    <lineage>
        <taxon>Eukaryota</taxon>
        <taxon>Fungi</taxon>
        <taxon>Dikarya</taxon>
        <taxon>Basidiomycota</taxon>
        <taxon>Agaricomycotina</taxon>
        <taxon>Agaricomycetes</taxon>
        <taxon>Agaricomycetidae</taxon>
        <taxon>Agaricales</taxon>
        <taxon>Marasmiineae</taxon>
        <taxon>Mycenaceae</taxon>
        <taxon>Mycena</taxon>
    </lineage>
</organism>
<name>A0ABQ0LSC2_MYCCL</name>
<feature type="region of interest" description="Disordered" evidence="1">
    <location>
        <begin position="1"/>
        <end position="60"/>
    </location>
</feature>
<evidence type="ECO:0000313" key="2">
    <source>
        <dbReference type="EMBL" id="GAT53437.1"/>
    </source>
</evidence>
<feature type="compositionally biased region" description="Basic and acidic residues" evidence="1">
    <location>
        <begin position="146"/>
        <end position="162"/>
    </location>
</feature>
<dbReference type="EMBL" id="DF848314">
    <property type="protein sequence ID" value="GAT53437.1"/>
    <property type="molecule type" value="Genomic_DNA"/>
</dbReference>
<feature type="region of interest" description="Disordered" evidence="1">
    <location>
        <begin position="118"/>
        <end position="163"/>
    </location>
</feature>
<sequence>MAMAPHPNLKAAPARPTFLPPPATTLTAPAAPTSPPSRPRKRPPRATSHMPASPRQTPNAAAWAFSGGNVAPMGSRQLVFLFDPVVATAHDGPWGQSVCASSATATVVVVRVTFSRPGPAPAAGPRSRPATTIPRPVTTRAASEPDAEHGERMDGCERKDEQECGDEEWAEVCVLEQVQGQGRGGDAAEPFSEYEDGEDAAAESGQVGF</sequence>
<reference evidence="2" key="1">
    <citation type="submission" date="2014-09" db="EMBL/GenBank/DDBJ databases">
        <title>Genome sequence of the luminous mushroom Mycena chlorophos for searching fungal bioluminescence genes.</title>
        <authorList>
            <person name="Tanaka Y."/>
            <person name="Kasuga D."/>
            <person name="Oba Y."/>
            <person name="Hase S."/>
            <person name="Sato K."/>
            <person name="Oba Y."/>
            <person name="Sakakibara Y."/>
        </authorList>
    </citation>
    <scope>NUCLEOTIDE SEQUENCE</scope>
</reference>
<proteinExistence type="predicted"/>
<accession>A0ABQ0LSC2</accession>
<feature type="compositionally biased region" description="Acidic residues" evidence="1">
    <location>
        <begin position="192"/>
        <end position="201"/>
    </location>
</feature>
<gene>
    <name evidence="2" type="ORF">MCHLO_10385</name>
</gene>